<reference evidence="4 5" key="1">
    <citation type="submission" date="2016-02" db="EMBL/GenBank/DDBJ databases">
        <authorList>
            <person name="Teng J.L."/>
            <person name="Tang Y."/>
            <person name="Huang Y."/>
            <person name="Guo F."/>
            <person name="Wei W."/>
            <person name="Chen J.H."/>
            <person name="Wong S.Y."/>
            <person name="Lau S.K."/>
            <person name="Woo P.C."/>
        </authorList>
    </citation>
    <scope>NUCLEOTIDE SEQUENCE [LARGE SCALE GENOMIC DNA]</scope>
    <source>
        <strain evidence="4 5">JCM 13375</strain>
    </source>
</reference>
<keyword evidence="3" id="KW-0460">Magnesium</keyword>
<dbReference type="SUPFAM" id="SSF56784">
    <property type="entry name" value="HAD-like"/>
    <property type="match status" value="1"/>
</dbReference>
<dbReference type="NCBIfam" id="TIGR01509">
    <property type="entry name" value="HAD-SF-IA-v3"/>
    <property type="match status" value="1"/>
</dbReference>
<dbReference type="SFLD" id="SFLDG01129">
    <property type="entry name" value="C1.5:_HAD__Beta-PGM__Phosphata"/>
    <property type="match status" value="1"/>
</dbReference>
<proteinExistence type="predicted"/>
<name>A0A137ZCM6_9ACTN</name>
<evidence type="ECO:0000313" key="4">
    <source>
        <dbReference type="EMBL" id="KXO95937.1"/>
    </source>
</evidence>
<dbReference type="Gene3D" id="1.20.120.1600">
    <property type="match status" value="1"/>
</dbReference>
<dbReference type="PANTHER" id="PTHR46470">
    <property type="entry name" value="N-ACYLNEURAMINATE-9-PHOSPHATASE"/>
    <property type="match status" value="1"/>
</dbReference>
<dbReference type="PRINTS" id="PR00413">
    <property type="entry name" value="HADHALOGNASE"/>
</dbReference>
<gene>
    <name evidence="4" type="ORF">AXK61_04640</name>
</gene>
<dbReference type="Proteomes" id="UP000070409">
    <property type="component" value="Unassembled WGS sequence"/>
</dbReference>
<dbReference type="Pfam" id="PF00702">
    <property type="entry name" value="Hydrolase"/>
    <property type="match status" value="1"/>
</dbReference>
<comment type="caution">
    <text evidence="4">The sequence shown here is derived from an EMBL/GenBank/DDBJ whole genome shotgun (WGS) entry which is preliminary data.</text>
</comment>
<protein>
    <recommendedName>
        <fullName evidence="6">HAD family hydrolase</fullName>
    </recommendedName>
</protein>
<dbReference type="EMBL" id="LSRE01000023">
    <property type="protein sequence ID" value="KXO95937.1"/>
    <property type="molecule type" value="Genomic_DNA"/>
</dbReference>
<dbReference type="RefSeq" id="WP_082789381.1">
    <property type="nucleotide sequence ID" value="NZ_LSRE01000023.1"/>
</dbReference>
<evidence type="ECO:0000313" key="5">
    <source>
        <dbReference type="Proteomes" id="UP000070409"/>
    </source>
</evidence>
<comment type="cofactor">
    <cofactor evidence="1">
        <name>Mg(2+)</name>
        <dbReference type="ChEBI" id="CHEBI:18420"/>
    </cofactor>
</comment>
<dbReference type="PANTHER" id="PTHR46470:SF4">
    <property type="entry name" value="5-AMINO-6-(5-PHOSPHO-D-RIBITYLAMINO)URACIL PHOSPHATASE YIGB"/>
    <property type="match status" value="1"/>
</dbReference>
<dbReference type="Gene3D" id="3.40.50.1000">
    <property type="entry name" value="HAD superfamily/HAD-like"/>
    <property type="match status" value="1"/>
</dbReference>
<sequence length="268" mass="28599">MELTDLVGAAVRGGLSWGSDTLARLRQRAGMDGPRPCDALILDVDDTLVDTSAAMRAAARAAALEVWPESGAAAREAFAEHFLSDPRGIFDRYTAGELRFHEMRKARIEAAAQDLGLLWEPRRYRRYCSGFDPAFAAAQRLFPDAMPAVQAAERWGITVVLLTNSSTAATRMKLQVLGVSDRFPHVVTTDTLGIGKPDPAVFLHACELAGAAPEDCIAVGDSYANDVAAARDAGLRALWLDRTGTGVGGEPPAIRSLAELPAALTRAV</sequence>
<dbReference type="SFLD" id="SFLDS00003">
    <property type="entry name" value="Haloacid_Dehalogenase"/>
    <property type="match status" value="1"/>
</dbReference>
<dbReference type="InterPro" id="IPR036412">
    <property type="entry name" value="HAD-like_sf"/>
</dbReference>
<organism evidence="4 5">
    <name type="scientific">Tsukamurella pseudospumae</name>
    <dbReference type="NCBI Taxonomy" id="239498"/>
    <lineage>
        <taxon>Bacteria</taxon>
        <taxon>Bacillati</taxon>
        <taxon>Actinomycetota</taxon>
        <taxon>Actinomycetes</taxon>
        <taxon>Mycobacteriales</taxon>
        <taxon>Tsukamurellaceae</taxon>
        <taxon>Tsukamurella</taxon>
    </lineage>
</organism>
<accession>A0A137ZCM6</accession>
<evidence type="ECO:0000256" key="1">
    <source>
        <dbReference type="ARBA" id="ARBA00001946"/>
    </source>
</evidence>
<dbReference type="InterPro" id="IPR051400">
    <property type="entry name" value="HAD-like_hydrolase"/>
</dbReference>
<dbReference type="NCBIfam" id="TIGR01549">
    <property type="entry name" value="HAD-SF-IA-v1"/>
    <property type="match status" value="1"/>
</dbReference>
<evidence type="ECO:0000256" key="3">
    <source>
        <dbReference type="ARBA" id="ARBA00022842"/>
    </source>
</evidence>
<keyword evidence="5" id="KW-1185">Reference proteome</keyword>
<dbReference type="InterPro" id="IPR006439">
    <property type="entry name" value="HAD-SF_hydro_IA"/>
</dbReference>
<dbReference type="InterPro" id="IPR023214">
    <property type="entry name" value="HAD_sf"/>
</dbReference>
<evidence type="ECO:0008006" key="6">
    <source>
        <dbReference type="Google" id="ProtNLM"/>
    </source>
</evidence>
<evidence type="ECO:0000256" key="2">
    <source>
        <dbReference type="ARBA" id="ARBA00022801"/>
    </source>
</evidence>
<keyword evidence="2" id="KW-0378">Hydrolase</keyword>